<dbReference type="InterPro" id="IPR037171">
    <property type="entry name" value="NagB/RpiA_transferase-like"/>
</dbReference>
<comment type="similarity">
    <text evidence="1">Belongs to the 3-oxoacid CoA-transferase subunit B family.</text>
</comment>
<dbReference type="Pfam" id="PF01144">
    <property type="entry name" value="CoA_trans"/>
    <property type="match status" value="1"/>
</dbReference>
<dbReference type="RefSeq" id="WP_149769978.1">
    <property type="nucleotide sequence ID" value="NZ_VDFQ02000003.1"/>
</dbReference>
<organism evidence="2 3">
    <name type="scientific">Mumia zhuanghuii</name>
    <dbReference type="NCBI Taxonomy" id="2585211"/>
    <lineage>
        <taxon>Bacteria</taxon>
        <taxon>Bacillati</taxon>
        <taxon>Actinomycetota</taxon>
        <taxon>Actinomycetes</taxon>
        <taxon>Propionibacteriales</taxon>
        <taxon>Nocardioidaceae</taxon>
        <taxon>Mumia</taxon>
    </lineage>
</organism>
<dbReference type="GO" id="GO:0008410">
    <property type="term" value="F:CoA-transferase activity"/>
    <property type="evidence" value="ECO:0007669"/>
    <property type="project" value="InterPro"/>
</dbReference>
<proteinExistence type="inferred from homology"/>
<protein>
    <submittedName>
        <fullName evidence="2">CoA-transferase subunit beta</fullName>
    </submittedName>
</protein>
<evidence type="ECO:0000313" key="2">
    <source>
        <dbReference type="EMBL" id="KAA1423027.1"/>
    </source>
</evidence>
<dbReference type="Proteomes" id="UP000307768">
    <property type="component" value="Unassembled WGS sequence"/>
</dbReference>
<gene>
    <name evidence="2" type="ORF">FE697_012905</name>
</gene>
<accession>A0A5Q6RY86</accession>
<dbReference type="SMART" id="SM00882">
    <property type="entry name" value="CoA_trans"/>
    <property type="match status" value="1"/>
</dbReference>
<dbReference type="PANTHER" id="PTHR43293">
    <property type="entry name" value="ACETATE COA-TRANSFERASE YDIF"/>
    <property type="match status" value="1"/>
</dbReference>
<evidence type="ECO:0000256" key="1">
    <source>
        <dbReference type="ARBA" id="ARBA00007047"/>
    </source>
</evidence>
<name>A0A5Q6RY86_9ACTN</name>
<reference evidence="2 3" key="1">
    <citation type="submission" date="2019-09" db="EMBL/GenBank/DDBJ databases">
        <title>Mumia zhuanghuii sp. nov. isolated from the intestinal contents of plateau pika (Ochotona curzoniae) in the Qinghai-Tibet plateau of China.</title>
        <authorList>
            <person name="Tian Z."/>
        </authorList>
    </citation>
    <scope>NUCLEOTIDE SEQUENCE [LARGE SCALE GENOMIC DNA]</scope>
    <source>
        <strain evidence="3">350</strain>
    </source>
</reference>
<keyword evidence="2" id="KW-0808">Transferase</keyword>
<evidence type="ECO:0000313" key="3">
    <source>
        <dbReference type="Proteomes" id="UP000307768"/>
    </source>
</evidence>
<dbReference type="InterPro" id="IPR004165">
    <property type="entry name" value="CoA_trans_fam_I"/>
</dbReference>
<dbReference type="OrthoDB" id="9813111at2"/>
<comment type="caution">
    <text evidence="2">The sequence shown here is derived from an EMBL/GenBank/DDBJ whole genome shotgun (WGS) entry which is preliminary data.</text>
</comment>
<dbReference type="PANTHER" id="PTHR43293:SF3">
    <property type="entry name" value="CHOLESTEROL RING-CLEAVING HYDROLASE IPDB SUBUNIT"/>
    <property type="match status" value="1"/>
</dbReference>
<sequence>MSGAKRSTEAQPGDAPSTSYSVDELVVSRLAAELADDDQVLNGLSSFVPVCAIELARRTHAPGLVWVAGGTGVSPSHPRMTASTFEWPLWDSALMYVDVATELWDWVADPRRFRTFFAGAAQLDAFGNANISVVGDYHRPRVRLSGTAGLADMSVLDKRIVYVVTDHDPRTLVERVDFRSGVGFLDGYGERARRGLGGGPALVVTNLAVFDFAPSSQRMRLRTVHAGHTVDDVLAATGFVPVIADDVTVTPAPTVAQVALLRDEIDPEGYRRRGFPAR</sequence>
<dbReference type="Gene3D" id="3.40.1080.10">
    <property type="entry name" value="Glutaconate Coenzyme A-transferase"/>
    <property type="match status" value="1"/>
</dbReference>
<dbReference type="SUPFAM" id="SSF100950">
    <property type="entry name" value="NagB/RpiA/CoA transferase-like"/>
    <property type="match status" value="1"/>
</dbReference>
<dbReference type="EMBL" id="VDFQ02000003">
    <property type="protein sequence ID" value="KAA1423027.1"/>
    <property type="molecule type" value="Genomic_DNA"/>
</dbReference>
<dbReference type="AlphaFoldDB" id="A0A5Q6RY86"/>